<keyword evidence="2" id="KW-0660">Purine salvage</keyword>
<dbReference type="InterPro" id="IPR001093">
    <property type="entry name" value="IMP_DH_GMPRt"/>
</dbReference>
<comment type="similarity">
    <text evidence="1">Belongs to the IMPDH/GMPR family.</text>
</comment>
<accession>A0A495VZK9</accession>
<name>A0A495VZK9_9PSEU</name>
<sequence length="385" mass="39157">MTRAADRLRTGLSFDDVLLVPQRSPVRSRAEVDTAVELPRGVRLAIPVISANTQWCTGGALAAAMARCGGLGFVHRMQTVAQQTGHVAAAKHAVVGPDAARAALDRAGRPLVGAATGVAGDFVERAAALVDSGADALLVDVAHGHSDHAIEAVAKLRSAHPDVLLVAGNVATDEGVRDLAAAGADVVKVGIGPGGVCTTRLVAGSGVPQLTAVLDCAEAAEEAGCAIIADGGVRTAGDIAKALAAGASAVMLGSLLAGCDESEALPVERDGVRSKSSRGFATLGMANTLRTAAGERLTAADVADYVPEGVEATFPRTGSAAATLRQLVGGLQSAMSYSGAHDVARFQERARFIRVTPAGRAENRPHALDRAPLPAPDYRGEVMNR</sequence>
<dbReference type="RefSeq" id="WP_121004610.1">
    <property type="nucleotide sequence ID" value="NZ_RBXO01000001.1"/>
</dbReference>
<dbReference type="InterPro" id="IPR013785">
    <property type="entry name" value="Aldolase_TIM"/>
</dbReference>
<dbReference type="FunFam" id="3.20.20.70:FF:000424">
    <property type="entry name" value="Inosine-5'-monophosphate dehydrogenase 2"/>
    <property type="match status" value="1"/>
</dbReference>
<keyword evidence="6" id="KW-1185">Reference proteome</keyword>
<feature type="region of interest" description="Disordered" evidence="3">
    <location>
        <begin position="362"/>
        <end position="385"/>
    </location>
</feature>
<dbReference type="Proteomes" id="UP000282084">
    <property type="component" value="Unassembled WGS sequence"/>
</dbReference>
<dbReference type="InterPro" id="IPR005990">
    <property type="entry name" value="IMP_DH"/>
</dbReference>
<evidence type="ECO:0000256" key="3">
    <source>
        <dbReference type="SAM" id="MobiDB-lite"/>
    </source>
</evidence>
<dbReference type="CDD" id="cd00381">
    <property type="entry name" value="IMPDH"/>
    <property type="match status" value="1"/>
</dbReference>
<dbReference type="GO" id="GO:0003938">
    <property type="term" value="F:IMP dehydrogenase activity"/>
    <property type="evidence" value="ECO:0007669"/>
    <property type="project" value="InterPro"/>
</dbReference>
<evidence type="ECO:0000256" key="1">
    <source>
        <dbReference type="ARBA" id="ARBA00005502"/>
    </source>
</evidence>
<organism evidence="5 6">
    <name type="scientific">Saccharothrix australiensis</name>
    <dbReference type="NCBI Taxonomy" id="2072"/>
    <lineage>
        <taxon>Bacteria</taxon>
        <taxon>Bacillati</taxon>
        <taxon>Actinomycetota</taxon>
        <taxon>Actinomycetes</taxon>
        <taxon>Pseudonocardiales</taxon>
        <taxon>Pseudonocardiaceae</taxon>
        <taxon>Saccharothrix</taxon>
    </lineage>
</organism>
<dbReference type="OrthoDB" id="9805398at2"/>
<dbReference type="Gene3D" id="3.20.20.70">
    <property type="entry name" value="Aldolase class I"/>
    <property type="match status" value="1"/>
</dbReference>
<dbReference type="SUPFAM" id="SSF51412">
    <property type="entry name" value="Inosine monophosphate dehydrogenase (IMPDH)"/>
    <property type="match status" value="1"/>
</dbReference>
<reference evidence="5 6" key="1">
    <citation type="submission" date="2018-10" db="EMBL/GenBank/DDBJ databases">
        <title>Sequencing the genomes of 1000 actinobacteria strains.</title>
        <authorList>
            <person name="Klenk H.-P."/>
        </authorList>
    </citation>
    <scope>NUCLEOTIDE SEQUENCE [LARGE SCALE GENOMIC DNA]</scope>
    <source>
        <strain evidence="5 6">DSM 43800</strain>
    </source>
</reference>
<evidence type="ECO:0000313" key="5">
    <source>
        <dbReference type="EMBL" id="RKT53825.1"/>
    </source>
</evidence>
<proteinExistence type="inferred from homology"/>
<dbReference type="GO" id="GO:0006166">
    <property type="term" value="P:purine ribonucleoside salvage"/>
    <property type="evidence" value="ECO:0007669"/>
    <property type="project" value="UniProtKB-KW"/>
</dbReference>
<feature type="domain" description="IMP dehydrogenase/GMP reductase" evidence="4">
    <location>
        <begin position="11"/>
        <end position="366"/>
    </location>
</feature>
<dbReference type="PANTHER" id="PTHR11911">
    <property type="entry name" value="INOSINE-5-MONOPHOSPHATE DEHYDROGENASE RELATED"/>
    <property type="match status" value="1"/>
</dbReference>
<dbReference type="Pfam" id="PF00478">
    <property type="entry name" value="IMPDH"/>
    <property type="match status" value="1"/>
</dbReference>
<protein>
    <submittedName>
        <fullName evidence="5">Inosine-5'-monophosphate dehydrogenase</fullName>
    </submittedName>
</protein>
<evidence type="ECO:0000313" key="6">
    <source>
        <dbReference type="Proteomes" id="UP000282084"/>
    </source>
</evidence>
<evidence type="ECO:0000259" key="4">
    <source>
        <dbReference type="Pfam" id="PF00478"/>
    </source>
</evidence>
<evidence type="ECO:0000256" key="2">
    <source>
        <dbReference type="ARBA" id="ARBA00022726"/>
    </source>
</evidence>
<dbReference type="EMBL" id="RBXO01000001">
    <property type="protein sequence ID" value="RKT53825.1"/>
    <property type="molecule type" value="Genomic_DNA"/>
</dbReference>
<dbReference type="PANTHER" id="PTHR11911:SF111">
    <property type="entry name" value="INOSINE-5'-MONOPHOSPHATE DEHYDROGENASE"/>
    <property type="match status" value="1"/>
</dbReference>
<dbReference type="GO" id="GO:0006183">
    <property type="term" value="P:GTP biosynthetic process"/>
    <property type="evidence" value="ECO:0007669"/>
    <property type="project" value="TreeGrafter"/>
</dbReference>
<comment type="caution">
    <text evidence="5">The sequence shown here is derived from an EMBL/GenBank/DDBJ whole genome shotgun (WGS) entry which is preliminary data.</text>
</comment>
<dbReference type="SMART" id="SM01240">
    <property type="entry name" value="IMPDH"/>
    <property type="match status" value="1"/>
</dbReference>
<gene>
    <name evidence="5" type="ORF">C8E97_2407</name>
</gene>
<dbReference type="AlphaFoldDB" id="A0A495VZK9"/>